<dbReference type="Pfam" id="PF02954">
    <property type="entry name" value="HTH_8"/>
    <property type="match status" value="1"/>
</dbReference>
<dbReference type="InterPro" id="IPR025944">
    <property type="entry name" value="Sigma_54_int_dom_CS"/>
</dbReference>
<evidence type="ECO:0000256" key="1">
    <source>
        <dbReference type="ARBA" id="ARBA00022741"/>
    </source>
</evidence>
<dbReference type="Gene3D" id="1.10.10.60">
    <property type="entry name" value="Homeodomain-like"/>
    <property type="match status" value="1"/>
</dbReference>
<dbReference type="EMBL" id="VDUZ01000029">
    <property type="protein sequence ID" value="TXL72959.1"/>
    <property type="molecule type" value="Genomic_DNA"/>
</dbReference>
<evidence type="ECO:0000313" key="10">
    <source>
        <dbReference type="Proteomes" id="UP000321638"/>
    </source>
</evidence>
<dbReference type="PROSITE" id="PS50045">
    <property type="entry name" value="SIGMA54_INTERACT_4"/>
    <property type="match status" value="1"/>
</dbReference>
<keyword evidence="2" id="KW-0067">ATP-binding</keyword>
<dbReference type="InterPro" id="IPR009057">
    <property type="entry name" value="Homeodomain-like_sf"/>
</dbReference>
<dbReference type="InterPro" id="IPR029016">
    <property type="entry name" value="GAF-like_dom_sf"/>
</dbReference>
<dbReference type="OrthoDB" id="9770562at2"/>
<dbReference type="Pfam" id="PF00158">
    <property type="entry name" value="Sigma54_activat"/>
    <property type="match status" value="1"/>
</dbReference>
<dbReference type="InterPro" id="IPR002197">
    <property type="entry name" value="HTH_Fis"/>
</dbReference>
<comment type="caution">
    <text evidence="9">The sequence shown here is derived from an EMBL/GenBank/DDBJ whole genome shotgun (WGS) entry which is preliminary data.</text>
</comment>
<dbReference type="Proteomes" id="UP000321638">
    <property type="component" value="Unassembled WGS sequence"/>
</dbReference>
<dbReference type="InterPro" id="IPR002078">
    <property type="entry name" value="Sigma_54_int"/>
</dbReference>
<dbReference type="Gene3D" id="3.40.50.300">
    <property type="entry name" value="P-loop containing nucleotide triphosphate hydrolases"/>
    <property type="match status" value="1"/>
</dbReference>
<dbReference type="PROSITE" id="PS00675">
    <property type="entry name" value="SIGMA54_INTERACT_1"/>
    <property type="match status" value="1"/>
</dbReference>
<evidence type="ECO:0000256" key="5">
    <source>
        <dbReference type="ARBA" id="ARBA00023125"/>
    </source>
</evidence>
<accession>A0A5C8PH06</accession>
<dbReference type="GO" id="GO:0005524">
    <property type="term" value="F:ATP binding"/>
    <property type="evidence" value="ECO:0007669"/>
    <property type="project" value="UniProtKB-KW"/>
</dbReference>
<dbReference type="PRINTS" id="PR01590">
    <property type="entry name" value="HTHFIS"/>
</dbReference>
<keyword evidence="10" id="KW-1185">Reference proteome</keyword>
<keyword evidence="7" id="KW-0804">Transcription</keyword>
<organism evidence="9 10">
    <name type="scientific">Vineibacter terrae</name>
    <dbReference type="NCBI Taxonomy" id="2586908"/>
    <lineage>
        <taxon>Bacteria</taxon>
        <taxon>Pseudomonadati</taxon>
        <taxon>Pseudomonadota</taxon>
        <taxon>Alphaproteobacteria</taxon>
        <taxon>Hyphomicrobiales</taxon>
        <taxon>Vineibacter</taxon>
    </lineage>
</organism>
<dbReference type="AlphaFoldDB" id="A0A5C8PH06"/>
<evidence type="ECO:0000256" key="4">
    <source>
        <dbReference type="ARBA" id="ARBA00023015"/>
    </source>
</evidence>
<dbReference type="InterPro" id="IPR058031">
    <property type="entry name" value="AAA_lid_NorR"/>
</dbReference>
<dbReference type="Gene3D" id="3.30.450.40">
    <property type="match status" value="1"/>
</dbReference>
<dbReference type="SUPFAM" id="SSF52540">
    <property type="entry name" value="P-loop containing nucleoside triphosphate hydrolases"/>
    <property type="match status" value="1"/>
</dbReference>
<proteinExistence type="predicted"/>
<dbReference type="GO" id="GO:0043565">
    <property type="term" value="F:sequence-specific DNA binding"/>
    <property type="evidence" value="ECO:0007669"/>
    <property type="project" value="InterPro"/>
</dbReference>
<dbReference type="GO" id="GO:0006355">
    <property type="term" value="P:regulation of DNA-templated transcription"/>
    <property type="evidence" value="ECO:0007669"/>
    <property type="project" value="InterPro"/>
</dbReference>
<dbReference type="CDD" id="cd00009">
    <property type="entry name" value="AAA"/>
    <property type="match status" value="1"/>
</dbReference>
<protein>
    <submittedName>
        <fullName evidence="9">Sigma-54-dependent Fis family transcriptional regulator</fullName>
    </submittedName>
</protein>
<dbReference type="InterPro" id="IPR003018">
    <property type="entry name" value="GAF"/>
</dbReference>
<keyword evidence="5" id="KW-0238">DNA-binding</keyword>
<evidence type="ECO:0000259" key="8">
    <source>
        <dbReference type="PROSITE" id="PS50045"/>
    </source>
</evidence>
<evidence type="ECO:0000256" key="2">
    <source>
        <dbReference type="ARBA" id="ARBA00022840"/>
    </source>
</evidence>
<feature type="domain" description="Sigma-54 factor interaction" evidence="8">
    <location>
        <begin position="337"/>
        <end position="566"/>
    </location>
</feature>
<dbReference type="InterPro" id="IPR003593">
    <property type="entry name" value="AAA+_ATPase"/>
</dbReference>
<evidence type="ECO:0000256" key="7">
    <source>
        <dbReference type="ARBA" id="ARBA00023163"/>
    </source>
</evidence>
<gene>
    <name evidence="9" type="ORF">FHP25_23555</name>
</gene>
<dbReference type="Gene3D" id="1.10.8.60">
    <property type="match status" value="1"/>
</dbReference>
<sequence length="645" mass="69633">MRGVPRQELYTREYFRDVGRAWERFLSACPIDGSGVRNVVLESWARCRRQGVDPHRRAAPVTVDGDALARFYDQNGRLYDAIKTCMAPAVDQLAGTGMVLITSDARGTLLTADGDPPLADQMVANRIMPGACWGEGHGGTNAVGTALTLGRPVQILAQEHFCEAGKPWSCNAGLIRDPVDGRILGVVDVTGPNNMMVLHAGPLVATLVNRIQSHILMQETAERCRLIEMFHEEAGRGEAVILCDARGRVVKATSDAGAILDRLGCAIQLQPAAAIPGLSADVIDSPTLRGLPEWIRADWLTPLRVDGRCIGVLLRLPLPARASTPSAATIVPAFRPIAEASPSLAPLLRQAEIFAAQKVPILLEGETGTGKDMLARAIHAASPMAAGPFVALNCAALPKEILASELFGHAEGAFTGARRGGAKGKLEHAHGGTLFLDEIGDMPLELQPYLLRVLEEKTVCRLGEATPRRIDVRVVAASHRPLAQEIAEGRFRADLRYRLDVASLTLSPLRDRAADIPHLARALLRRIAADAGQDLRLDEPVMDVFRRYHWPGNVRELRNVLERMALLAPHGVLQWQHLPPALLDGAAPRPSDTVPAASMTLKSAEQQMVLAALQNEGGNVSHAARALGISRATLYRRLLSYGVQP</sequence>
<evidence type="ECO:0000256" key="6">
    <source>
        <dbReference type="ARBA" id="ARBA00023159"/>
    </source>
</evidence>
<dbReference type="PROSITE" id="PS00688">
    <property type="entry name" value="SIGMA54_INTERACT_3"/>
    <property type="match status" value="1"/>
</dbReference>
<dbReference type="PROSITE" id="PS00676">
    <property type="entry name" value="SIGMA54_INTERACT_2"/>
    <property type="match status" value="1"/>
</dbReference>
<dbReference type="RefSeq" id="WP_147849428.1">
    <property type="nucleotide sequence ID" value="NZ_VDUZ01000029.1"/>
</dbReference>
<keyword evidence="3" id="KW-0902">Two-component regulatory system</keyword>
<name>A0A5C8PH06_9HYPH</name>
<dbReference type="FunFam" id="3.40.50.300:FF:000006">
    <property type="entry name" value="DNA-binding transcriptional regulator NtrC"/>
    <property type="match status" value="1"/>
</dbReference>
<dbReference type="SUPFAM" id="SSF46689">
    <property type="entry name" value="Homeodomain-like"/>
    <property type="match status" value="1"/>
</dbReference>
<dbReference type="Pfam" id="PF25601">
    <property type="entry name" value="AAA_lid_14"/>
    <property type="match status" value="1"/>
</dbReference>
<dbReference type="InterPro" id="IPR025943">
    <property type="entry name" value="Sigma_54_int_dom_ATP-bd_2"/>
</dbReference>
<keyword evidence="6" id="KW-0010">Activator</keyword>
<evidence type="ECO:0000256" key="3">
    <source>
        <dbReference type="ARBA" id="ARBA00023012"/>
    </source>
</evidence>
<reference evidence="9 10" key="1">
    <citation type="submission" date="2019-06" db="EMBL/GenBank/DDBJ databases">
        <title>New taxonomy in bacterial strain CC-CFT640, isolated from vineyard.</title>
        <authorList>
            <person name="Lin S.-Y."/>
            <person name="Tsai C.-F."/>
            <person name="Young C.-C."/>
        </authorList>
    </citation>
    <scope>NUCLEOTIDE SEQUENCE [LARGE SCALE GENOMIC DNA]</scope>
    <source>
        <strain evidence="9 10">CC-CFT640</strain>
    </source>
</reference>
<dbReference type="PANTHER" id="PTHR32071">
    <property type="entry name" value="TRANSCRIPTIONAL REGULATORY PROTEIN"/>
    <property type="match status" value="1"/>
</dbReference>
<keyword evidence="1" id="KW-0547">Nucleotide-binding</keyword>
<dbReference type="InterPro" id="IPR027417">
    <property type="entry name" value="P-loop_NTPase"/>
</dbReference>
<keyword evidence="4" id="KW-0805">Transcription regulation</keyword>
<dbReference type="SMART" id="SM00382">
    <property type="entry name" value="AAA"/>
    <property type="match status" value="1"/>
</dbReference>
<evidence type="ECO:0000313" key="9">
    <source>
        <dbReference type="EMBL" id="TXL72959.1"/>
    </source>
</evidence>
<dbReference type="Pfam" id="PF01590">
    <property type="entry name" value="GAF"/>
    <property type="match status" value="1"/>
</dbReference>
<dbReference type="InterPro" id="IPR025662">
    <property type="entry name" value="Sigma_54_int_dom_ATP-bd_1"/>
</dbReference>
<dbReference type="GO" id="GO:0000160">
    <property type="term" value="P:phosphorelay signal transduction system"/>
    <property type="evidence" value="ECO:0007669"/>
    <property type="project" value="UniProtKB-KW"/>
</dbReference>